<dbReference type="NCBIfam" id="TIGR02669">
    <property type="entry name" value="SpoIID_LytB"/>
    <property type="match status" value="1"/>
</dbReference>
<dbReference type="EMBL" id="JAPDIA010000007">
    <property type="protein sequence ID" value="MDG0811779.1"/>
    <property type="molecule type" value="Genomic_DNA"/>
</dbReference>
<accession>A0A9X4L1G1</accession>
<gene>
    <name evidence="3" type="primary">spoIID</name>
    <name evidence="3" type="ORF">OMP40_22205</name>
</gene>
<evidence type="ECO:0000313" key="4">
    <source>
        <dbReference type="Proteomes" id="UP001153404"/>
    </source>
</evidence>
<sequence length="414" mass="44224">MTSPGQWLILAFGAGALVAGWLWADRHASERNPVSVMEERAATVADGSKAANEETDRGGKRANSSDQTEASADGKSDVKAGETAAGKRNDKASGTSKGPMKGILSAADAAQGLQAERKDSSLIVRIYLADDKRVERAGLETYVKGVVAAEMPTDFAPAALEAQAIAARTYLIRRLWNEDRSGVPVRGADVTDTVTHQVYRSKAEMDALREADPKAWAAVDEAVRRTRGIIMVFGGAPIESLYFASSNGYTENAKDVFDADLPYLVSVDSPWDREDAPRAQETVEMKLSEFYRKLGVKSLAALTGLGKRPAAVIDGWTEGKRVSTATVGGKTLPGTEIRKLLGLRSAAFDWRVDKGKVTITTYGSGHGVGMSQWGAEGMAKTGATAADIVHHYYTGIQLKTLTALQSARAQTAKL</sequence>
<dbReference type="InterPro" id="IPR051922">
    <property type="entry name" value="Bact_Sporulation_Assoc"/>
</dbReference>
<feature type="domain" description="Sporulation stage II protein D amidase enhancer LytB N-terminal" evidence="2">
    <location>
        <begin position="133"/>
        <end position="233"/>
    </location>
</feature>
<feature type="compositionally biased region" description="Basic and acidic residues" evidence="1">
    <location>
        <begin position="72"/>
        <end position="91"/>
    </location>
</feature>
<dbReference type="PANTHER" id="PTHR30032:SF4">
    <property type="entry name" value="AMIDASE ENHANCER"/>
    <property type="match status" value="1"/>
</dbReference>
<dbReference type="InterPro" id="IPR014225">
    <property type="entry name" value="Spore_II_D_firmicutes"/>
</dbReference>
<dbReference type="PANTHER" id="PTHR30032">
    <property type="entry name" value="N-ACETYLMURAMOYL-L-ALANINE AMIDASE-RELATED"/>
    <property type="match status" value="1"/>
</dbReference>
<evidence type="ECO:0000259" key="2">
    <source>
        <dbReference type="Pfam" id="PF08486"/>
    </source>
</evidence>
<protein>
    <submittedName>
        <fullName evidence="3">Stage II sporulation protein D</fullName>
    </submittedName>
</protein>
<keyword evidence="4" id="KW-1185">Reference proteome</keyword>
<dbReference type="Proteomes" id="UP001153404">
    <property type="component" value="Unassembled WGS sequence"/>
</dbReference>
<comment type="caution">
    <text evidence="3">The sequence shown here is derived from an EMBL/GenBank/DDBJ whole genome shotgun (WGS) entry which is preliminary data.</text>
</comment>
<name>A0A9X4L1G1_9BACL</name>
<evidence type="ECO:0000313" key="3">
    <source>
        <dbReference type="EMBL" id="MDG0811779.1"/>
    </source>
</evidence>
<dbReference type="GO" id="GO:0030435">
    <property type="term" value="P:sporulation resulting in formation of a cellular spore"/>
    <property type="evidence" value="ECO:0007669"/>
    <property type="project" value="InterPro"/>
</dbReference>
<dbReference type="RefSeq" id="WP_277534597.1">
    <property type="nucleotide sequence ID" value="NZ_JAPDIA010000007.1"/>
</dbReference>
<dbReference type="InterPro" id="IPR013486">
    <property type="entry name" value="SpoIID/LytB"/>
</dbReference>
<proteinExistence type="predicted"/>
<dbReference type="AlphaFoldDB" id="A0A9X4L1G1"/>
<evidence type="ECO:0000256" key="1">
    <source>
        <dbReference type="SAM" id="MobiDB-lite"/>
    </source>
</evidence>
<reference evidence="3" key="1">
    <citation type="submission" date="2022-10" db="EMBL/GenBank/DDBJ databases">
        <title>Comparative genomic analysis of Cohnella hashimotonis sp. nov., isolated from the International Space Station.</title>
        <authorList>
            <person name="Simpson A."/>
            <person name="Venkateswaran K."/>
        </authorList>
    </citation>
    <scope>NUCLEOTIDE SEQUENCE</scope>
    <source>
        <strain evidence="3">DSM 28161</strain>
    </source>
</reference>
<organism evidence="3 4">
    <name type="scientific">Cohnella rhizosphaerae</name>
    <dbReference type="NCBI Taxonomy" id="1457232"/>
    <lineage>
        <taxon>Bacteria</taxon>
        <taxon>Bacillati</taxon>
        <taxon>Bacillota</taxon>
        <taxon>Bacilli</taxon>
        <taxon>Bacillales</taxon>
        <taxon>Paenibacillaceae</taxon>
        <taxon>Cohnella</taxon>
    </lineage>
</organism>
<dbReference type="NCBIfam" id="TIGR02870">
    <property type="entry name" value="spore_II_D"/>
    <property type="match status" value="1"/>
</dbReference>
<dbReference type="Pfam" id="PF08486">
    <property type="entry name" value="SpoIID"/>
    <property type="match status" value="1"/>
</dbReference>
<dbReference type="InterPro" id="IPR013693">
    <property type="entry name" value="SpoIID/LytB_N"/>
</dbReference>
<dbReference type="GO" id="GO:0030288">
    <property type="term" value="C:outer membrane-bounded periplasmic space"/>
    <property type="evidence" value="ECO:0007669"/>
    <property type="project" value="TreeGrafter"/>
</dbReference>
<feature type="region of interest" description="Disordered" evidence="1">
    <location>
        <begin position="41"/>
        <end position="100"/>
    </location>
</feature>